<dbReference type="InterPro" id="IPR001387">
    <property type="entry name" value="Cro/C1-type_HTH"/>
</dbReference>
<dbReference type="Gene3D" id="1.10.260.40">
    <property type="entry name" value="lambda repressor-like DNA-binding domains"/>
    <property type="match status" value="1"/>
</dbReference>
<accession>A0A840ZMM5</accession>
<dbReference type="Pfam" id="PF01381">
    <property type="entry name" value="HTH_3"/>
    <property type="match status" value="1"/>
</dbReference>
<name>A0A840ZMM5_9HYPH</name>
<protein>
    <submittedName>
        <fullName evidence="2">DNA-binding transcriptional regulator YiaG</fullName>
    </submittedName>
</protein>
<keyword evidence="2" id="KW-0238">DNA-binding</keyword>
<dbReference type="PROSITE" id="PS50943">
    <property type="entry name" value="HTH_CROC1"/>
    <property type="match status" value="1"/>
</dbReference>
<dbReference type="Proteomes" id="UP000583454">
    <property type="component" value="Unassembled WGS sequence"/>
</dbReference>
<reference evidence="2 3" key="1">
    <citation type="submission" date="2020-08" db="EMBL/GenBank/DDBJ databases">
        <title>Genomic Encyclopedia of Type Strains, Phase IV (KMG-IV): sequencing the most valuable type-strain genomes for metagenomic binning, comparative biology and taxonomic classification.</title>
        <authorList>
            <person name="Goeker M."/>
        </authorList>
    </citation>
    <scope>NUCLEOTIDE SEQUENCE [LARGE SCALE GENOMIC DNA]</scope>
    <source>
        <strain evidence="2 3">DSM 2163</strain>
    </source>
</reference>
<dbReference type="RefSeq" id="WP_183571641.1">
    <property type="nucleotide sequence ID" value="NZ_JACHOP010000017.1"/>
</dbReference>
<organism evidence="2 3">
    <name type="scientific">Methylorubrum rhodinum</name>
    <dbReference type="NCBI Taxonomy" id="29428"/>
    <lineage>
        <taxon>Bacteria</taxon>
        <taxon>Pseudomonadati</taxon>
        <taxon>Pseudomonadota</taxon>
        <taxon>Alphaproteobacteria</taxon>
        <taxon>Hyphomicrobiales</taxon>
        <taxon>Methylobacteriaceae</taxon>
        <taxon>Methylorubrum</taxon>
    </lineage>
</organism>
<dbReference type="SUPFAM" id="SSF47413">
    <property type="entry name" value="lambda repressor-like DNA-binding domains"/>
    <property type="match status" value="1"/>
</dbReference>
<dbReference type="GO" id="GO:0003677">
    <property type="term" value="F:DNA binding"/>
    <property type="evidence" value="ECO:0007669"/>
    <property type="project" value="UniProtKB-KW"/>
</dbReference>
<keyword evidence="3" id="KW-1185">Reference proteome</keyword>
<comment type="caution">
    <text evidence="2">The sequence shown here is derived from an EMBL/GenBank/DDBJ whole genome shotgun (WGS) entry which is preliminary data.</text>
</comment>
<dbReference type="InterPro" id="IPR010982">
    <property type="entry name" value="Lambda_DNA-bd_dom_sf"/>
</dbReference>
<dbReference type="EMBL" id="JACHOP010000017">
    <property type="protein sequence ID" value="MBB5758846.1"/>
    <property type="molecule type" value="Genomic_DNA"/>
</dbReference>
<gene>
    <name evidence="2" type="ORF">HNR00_003573</name>
</gene>
<feature type="domain" description="HTH cro/C1-type" evidence="1">
    <location>
        <begin position="6"/>
        <end position="42"/>
    </location>
</feature>
<proteinExistence type="predicted"/>
<dbReference type="AlphaFoldDB" id="A0A840ZMM5"/>
<evidence type="ECO:0000313" key="3">
    <source>
        <dbReference type="Proteomes" id="UP000583454"/>
    </source>
</evidence>
<dbReference type="CDD" id="cd00093">
    <property type="entry name" value="HTH_XRE"/>
    <property type="match status" value="1"/>
</dbReference>
<evidence type="ECO:0000259" key="1">
    <source>
        <dbReference type="PROSITE" id="PS50943"/>
    </source>
</evidence>
<evidence type="ECO:0000313" key="2">
    <source>
        <dbReference type="EMBL" id="MBB5758846.1"/>
    </source>
</evidence>
<sequence>MTGAELRSAREALGLSVSLFAERLEVDQSAVRRWESGDRAIPGPVRVLVRLWLRERSR</sequence>